<keyword evidence="6" id="KW-0067">ATP-binding</keyword>
<comment type="caution">
    <text evidence="8">The sequence shown here is derived from an EMBL/GenBank/DDBJ whole genome shotgun (WGS) entry which is preliminary data.</text>
</comment>
<dbReference type="EMBL" id="CAJFCJ010000010">
    <property type="protein sequence ID" value="CAD5119646.1"/>
    <property type="molecule type" value="Genomic_DNA"/>
</dbReference>
<dbReference type="Pfam" id="PF13516">
    <property type="entry name" value="LRR_6"/>
    <property type="match status" value="12"/>
</dbReference>
<dbReference type="GO" id="GO:0005524">
    <property type="term" value="F:ATP binding"/>
    <property type="evidence" value="ECO:0007669"/>
    <property type="project" value="UniProtKB-KW"/>
</dbReference>
<organism evidence="8 9">
    <name type="scientific">Dimorphilus gyrociliatus</name>
    <dbReference type="NCBI Taxonomy" id="2664684"/>
    <lineage>
        <taxon>Eukaryota</taxon>
        <taxon>Metazoa</taxon>
        <taxon>Spiralia</taxon>
        <taxon>Lophotrochozoa</taxon>
        <taxon>Annelida</taxon>
        <taxon>Polychaeta</taxon>
        <taxon>Polychaeta incertae sedis</taxon>
        <taxon>Dinophilidae</taxon>
        <taxon>Dimorphilus</taxon>
    </lineage>
</organism>
<reference evidence="8 9" key="1">
    <citation type="submission" date="2020-08" db="EMBL/GenBank/DDBJ databases">
        <authorList>
            <person name="Hejnol A."/>
        </authorList>
    </citation>
    <scope>NUCLEOTIDE SEQUENCE [LARGE SCALE GENOMIC DNA]</scope>
</reference>
<keyword evidence="9" id="KW-1185">Reference proteome</keyword>
<dbReference type="InterPro" id="IPR007111">
    <property type="entry name" value="NACHT_NTPase"/>
</dbReference>
<protein>
    <submittedName>
        <fullName evidence="8">DgyrCDS8240</fullName>
    </submittedName>
</protein>
<dbReference type="PROSITE" id="PS51450">
    <property type="entry name" value="LRR"/>
    <property type="match status" value="2"/>
</dbReference>
<dbReference type="Gene3D" id="3.80.10.10">
    <property type="entry name" value="Ribonuclease Inhibitor"/>
    <property type="match status" value="6"/>
</dbReference>
<gene>
    <name evidence="8" type="ORF">DGYR_LOCUS7850</name>
</gene>
<evidence type="ECO:0000256" key="3">
    <source>
        <dbReference type="ARBA" id="ARBA00022490"/>
    </source>
</evidence>
<dbReference type="InterPro" id="IPR001611">
    <property type="entry name" value="Leu-rich_rpt"/>
</dbReference>
<evidence type="ECO:0000256" key="5">
    <source>
        <dbReference type="ARBA" id="ARBA00022741"/>
    </source>
</evidence>
<dbReference type="GO" id="GO:0005829">
    <property type="term" value="C:cytosol"/>
    <property type="evidence" value="ECO:0007669"/>
    <property type="project" value="UniProtKB-SubCell"/>
</dbReference>
<keyword evidence="5" id="KW-0547">Nucleotide-binding</keyword>
<dbReference type="Pfam" id="PF05729">
    <property type="entry name" value="NACHT"/>
    <property type="match status" value="1"/>
</dbReference>
<evidence type="ECO:0000256" key="4">
    <source>
        <dbReference type="ARBA" id="ARBA00022737"/>
    </source>
</evidence>
<comment type="similarity">
    <text evidence="2">Belongs to the NLRP family.</text>
</comment>
<dbReference type="SMART" id="SM00365">
    <property type="entry name" value="LRR_SD22"/>
    <property type="match status" value="3"/>
</dbReference>
<evidence type="ECO:0000256" key="2">
    <source>
        <dbReference type="ARBA" id="ARBA00008665"/>
    </source>
</evidence>
<name>A0A7I8VTM2_9ANNE</name>
<dbReference type="SUPFAM" id="SSF52540">
    <property type="entry name" value="P-loop containing nucleoside triphosphate hydrolases"/>
    <property type="match status" value="1"/>
</dbReference>
<dbReference type="PROSITE" id="PS50837">
    <property type="entry name" value="NACHT"/>
    <property type="match status" value="1"/>
</dbReference>
<evidence type="ECO:0000313" key="9">
    <source>
        <dbReference type="Proteomes" id="UP000549394"/>
    </source>
</evidence>
<dbReference type="OrthoDB" id="10071976at2759"/>
<evidence type="ECO:0000259" key="7">
    <source>
        <dbReference type="PROSITE" id="PS50837"/>
    </source>
</evidence>
<accession>A0A7I8VTM2</accession>
<dbReference type="InterPro" id="IPR050637">
    <property type="entry name" value="NLRP_innate_immun_reg"/>
</dbReference>
<sequence>MTNSVKLLEEIYVQNCNLTIHSIESLAQLTKRQRLLKIIDVSFNKLGDAGGSILFNSLTNNNKDLNEIYLNSCNLGVTACDKLSKALSRQPLLKILNVSNNVLDDEGALVLFTSLADYNRNLEKLFIRNCKFGIFGLKRLIKNMKILRNLYVLDISENYFLDEEISQLLTTIIQHGNICELYLKGVKHVRQRIQVTLSIINRKINSFNVNRTDFYRYLIKYQAKFHQLPIRGYNFGLMSSDKLFDAISTLNNLKVLDLSCNIIENNYELIIPFVINYQLGQLEKLYLRNCYLGCTEVEKFLQTIKMQPLLKILDISNSIINANNGASTIFEIISEFSHLENLYIRNCHLNQNGIKSLNQIFTNQIQLSTLDLSFTDIKEKGAISLFESISYSCNNIQELYLKACKFHSSGAKKLGNALKNQHKLRILDISYNKIGNDGAVYLFKSMKMSNLCLEVLIIDNCLIGFEGINELSKLIECLDSLKCLNVSRNPIKDEGGALLIDSICTNNIYLEELRLCNCKIGRTSDQSLSIAIKSLSYLKVLDVTQNKDCNFKEFLNSQHRNCNLNEIRIESSAFDQFVIMETFAQLVGNQSKLAILSLSNSSITNETLEMLLVILSMNSDNLEEFYLCNCNLTSKCSEILSIYIKLFDRLKILDLSENPFEDEGSSFLFKSLIDFNNNLEEVSLINNRFTSIAMVYLFEALPSLNNLRLIDLSNNKLQTPLTFNLLFSLNNIEELYLANCDIDSADSLQFQYSFQRLKCLRILDISHNRIGDDLSALILHFIAEHCNRIEELHIQYCNIEMEEARNHLLLLYENEFRVVLKNVVTFIEFCNELITKNILTIDHLDKFKNEIDNKGEFVADDLFKELFKILINTRTDWILICLMKTQQEQCTELAFEIANTWKRIIEELMNKFKTDYSTVPISPFENGNPIPVERVLTPMTIIKVNKTLLDEKLNKSFEESWNFLSIINDECKRIIVRGPPGIGKTVHMRKLVSWWANSTSQKPHLEMVLPLTLRKVRKGQRFIDAIWEQNNFHKIPKLNKEAFTYFLELKASKAETRNKIVFFLDGADEFYEKTSEVYDILNGKSFPFPIIVWSREWRAHQIELTYDAIFQLCGFNEKQLELYYIKCLDEERGRELVAYLKREKEDLFRVCSTPLLALIVWLVWKEPGNELSVNHYLIYEQFVNVLCSKMNINRKTKKFKKTLEFCYELAYDNLGKERIILNENKKGADRLQHAVNYLGGLLRVIKINYTNEQFHSCSQEFQFFHLTIQEYFAAKYIISKSNQALTDLLAPFCCGHFNFLSQLGKRLTDDGNVYTMLNVLRFVRALNRQIYDKLVKDNRELRRILDGVSDTIRKIITDGPTDHSLIVRDEELSNAIVKLLVNKYWHLIQNITLINAKANWRFLIKQTKSISFKNHLQVLEIKSNDALYILLKFLEVFESIETIQMENNSTKLTFCERRLKIKSYGWNEPEVDSLMTFVSLLNDIRSMRISVKKTESKFIPKLLDSLRYPNKIKVIDLSNSYLTINTELGGNDLTEEVVRIIKNFTHIEAVYLSNNNIFDQSIAELFKALSHPKNKLYQLKVNNCCFRSYGAEKLAKEMINLTNLKILDISDNKIDSKGSITLFKALNNCINNLEELHSRRCNIDWKGGESLADALRNFKKLTIIDISFNPIGTRAINKILESIYRFNSRMEKLNMESCRFDGGSTVFLAAVIEKLTNLTYFNISGNIMNKMSLLILFESMAVSLNEFKELWLNDINLWGDSVKPLLPFLQRQLHIEVIQLSNNYLSDTGVYNLFKTMSDFNIYIRVLDISNCNLGVAGAEYLAEAIKNQSYLQHLNVSFNVIEDEGAVVLFKSVALFCKSLQLLNVEKCGFGLYGAECLALVILKLYSLRTLIFSQNIVGEKGGELLFKMLSKSSCNHLKELRFRACQLRSSGGEHFAKALYNLDSLKILDCSSNYFNDQTSSLILESIAAYCNKLEILLIEDCQLSSNTFNKLNKIFITQLNLKILNISNNPIENNMDDTLFYSFPKSSSFLEEIHLQKCELNVNSIRQLCYTIQHITTLTYLNISNNHLEEEDAKYLFKVLSDSKNRLEVLLLQNCSLKEGGIDGLAEVLKKQTLLKTLNISYNHISNLSALSLSKSLACFCKECCNLRLTNTFSGSKATETIVKLIIRLPNLRILDLSLCKLENDGAINLFESLYESNIILEGFHLRHCNFDSHSMPSLIRALEKQHLLKILALSYNKLGNNSIISLFYCLSNFNSNLNELHLQGCGIEILTTQTFNLLLTEQSYLKLLNLTDNPIGDEGFENFIESFKQSCKYLTFLGLDQCGINNLDQKLSKELPKAKFLRKLT</sequence>
<comment type="subcellular location">
    <subcellularLocation>
        <location evidence="1">Cytoplasm</location>
    </subcellularLocation>
</comment>
<dbReference type="SUPFAM" id="SSF52047">
    <property type="entry name" value="RNI-like"/>
    <property type="match status" value="6"/>
</dbReference>
<dbReference type="PANTHER" id="PTHR45690:SF19">
    <property type="entry name" value="NACHT, LRR AND PYD DOMAINS-CONTAINING PROTEIN 3"/>
    <property type="match status" value="1"/>
</dbReference>
<dbReference type="InterPro" id="IPR027417">
    <property type="entry name" value="P-loop_NTPase"/>
</dbReference>
<keyword evidence="3" id="KW-0963">Cytoplasm</keyword>
<dbReference type="Gene3D" id="3.40.50.300">
    <property type="entry name" value="P-loop containing nucleotide triphosphate hydrolases"/>
    <property type="match status" value="1"/>
</dbReference>
<evidence type="ECO:0000313" key="8">
    <source>
        <dbReference type="EMBL" id="CAD5119646.1"/>
    </source>
</evidence>
<dbReference type="InterPro" id="IPR032675">
    <property type="entry name" value="LRR_dom_sf"/>
</dbReference>
<evidence type="ECO:0000256" key="1">
    <source>
        <dbReference type="ARBA" id="ARBA00004496"/>
    </source>
</evidence>
<keyword evidence="4" id="KW-0677">Repeat</keyword>
<proteinExistence type="inferred from homology"/>
<dbReference type="SMART" id="SM00368">
    <property type="entry name" value="LRR_RI"/>
    <property type="match status" value="33"/>
</dbReference>
<feature type="domain" description="NACHT" evidence="7">
    <location>
        <begin position="972"/>
        <end position="1069"/>
    </location>
</feature>
<dbReference type="PANTHER" id="PTHR45690">
    <property type="entry name" value="NACHT, LRR AND PYD DOMAINS-CONTAINING PROTEIN 12"/>
    <property type="match status" value="1"/>
</dbReference>
<dbReference type="Proteomes" id="UP000549394">
    <property type="component" value="Unassembled WGS sequence"/>
</dbReference>
<evidence type="ECO:0000256" key="6">
    <source>
        <dbReference type="ARBA" id="ARBA00022840"/>
    </source>
</evidence>